<gene>
    <name evidence="5" type="ORF">EMPG_14558</name>
</gene>
<dbReference type="Proteomes" id="UP000053573">
    <property type="component" value="Unassembled WGS sequence"/>
</dbReference>
<evidence type="ECO:0000256" key="1">
    <source>
        <dbReference type="ARBA" id="ARBA00022729"/>
    </source>
</evidence>
<feature type="chain" id="PRO_5005199328" evidence="2">
    <location>
        <begin position="19"/>
        <end position="250"/>
    </location>
</feature>
<dbReference type="EMBL" id="LDEV01002176">
    <property type="protein sequence ID" value="KLJ10040.1"/>
    <property type="molecule type" value="Genomic_DNA"/>
</dbReference>
<keyword evidence="1 2" id="KW-0732">Signal</keyword>
<feature type="domain" description="Yeast cell wall synthesis Kre9/Knh1-like N-terminal" evidence="4">
    <location>
        <begin position="25"/>
        <end position="126"/>
    </location>
</feature>
<evidence type="ECO:0000259" key="3">
    <source>
        <dbReference type="Pfam" id="PF05390"/>
    </source>
</evidence>
<dbReference type="GO" id="GO:0031505">
    <property type="term" value="P:fungal-type cell wall organization"/>
    <property type="evidence" value="ECO:0007669"/>
    <property type="project" value="TreeGrafter"/>
</dbReference>
<protein>
    <submittedName>
        <fullName evidence="5">Uncharacterized protein</fullName>
    </submittedName>
</protein>
<feature type="domain" description="Yeast cell wall synthesis Kre9/Knh1 C-terminal" evidence="3">
    <location>
        <begin position="164"/>
        <end position="240"/>
    </location>
</feature>
<evidence type="ECO:0000313" key="5">
    <source>
        <dbReference type="EMBL" id="KLJ10040.1"/>
    </source>
</evidence>
<dbReference type="InterPro" id="IPR045328">
    <property type="entry name" value="Kre9/Knh1"/>
</dbReference>
<dbReference type="GO" id="GO:0006078">
    <property type="term" value="P:(1-&gt;6)-beta-D-glucan biosynthetic process"/>
    <property type="evidence" value="ECO:0007669"/>
    <property type="project" value="InterPro"/>
</dbReference>
<comment type="caution">
    <text evidence="5">The sequence shown here is derived from an EMBL/GenBank/DDBJ whole genome shotgun (WGS) entry which is preliminary data.</text>
</comment>
<dbReference type="Pfam" id="PF10342">
    <property type="entry name" value="Kre9_KNH"/>
    <property type="match status" value="1"/>
</dbReference>
<dbReference type="PANTHER" id="PTHR28154">
    <property type="entry name" value="CELL WALL SYNTHESIS PROTEIN KNH1-RELATED"/>
    <property type="match status" value="1"/>
</dbReference>
<dbReference type="PANTHER" id="PTHR28154:SF1">
    <property type="entry name" value="CELL WALL SYNTHESIS PROTEIN KNH1-RELATED"/>
    <property type="match status" value="1"/>
</dbReference>
<evidence type="ECO:0000256" key="2">
    <source>
        <dbReference type="SAM" id="SignalP"/>
    </source>
</evidence>
<sequence>MRTWILLPLAQLVLSASAAIEFTAPVAGAILKAGDTLNAEWQQVGNNSDIPDAVRFDIFLCAGGNDEDSFDQLIHIAKDRTFAQGNSISVPVAVKTGGNEPNAYFLQMIINNPDGLDLVHSPRFSLSGMTGSFPARLLDGINAISGTIDSPPTHGNELRKRQANLPYADQTGLTRYAPMPMQPPTKISLKSAAPLYPPSAFNIAKSFLPTPTIQTTISVIATFKVASIENTAAPAPVDDDMQKFLNRWKD</sequence>
<name>A0A0H1BF89_9EURO</name>
<organism evidence="5 6">
    <name type="scientific">Blastomyces silverae</name>
    <dbReference type="NCBI Taxonomy" id="2060906"/>
    <lineage>
        <taxon>Eukaryota</taxon>
        <taxon>Fungi</taxon>
        <taxon>Dikarya</taxon>
        <taxon>Ascomycota</taxon>
        <taxon>Pezizomycotina</taxon>
        <taxon>Eurotiomycetes</taxon>
        <taxon>Eurotiomycetidae</taxon>
        <taxon>Onygenales</taxon>
        <taxon>Ajellomycetaceae</taxon>
        <taxon>Blastomyces</taxon>
    </lineage>
</organism>
<evidence type="ECO:0000259" key="4">
    <source>
        <dbReference type="Pfam" id="PF10342"/>
    </source>
</evidence>
<dbReference type="GO" id="GO:0042546">
    <property type="term" value="P:cell wall biogenesis"/>
    <property type="evidence" value="ECO:0007669"/>
    <property type="project" value="InterPro"/>
</dbReference>
<accession>A0A0H1BF89</accession>
<dbReference type="STRING" id="2060906.A0A0H1BF89"/>
<reference evidence="6" key="1">
    <citation type="journal article" date="2015" name="PLoS Genet.">
        <title>The dynamic genome and transcriptome of the human fungal pathogen Blastomyces and close relative Emmonsia.</title>
        <authorList>
            <person name="Munoz J.F."/>
            <person name="Gauthier G.M."/>
            <person name="Desjardins C.A."/>
            <person name="Gallo J.E."/>
            <person name="Holder J."/>
            <person name="Sullivan T.D."/>
            <person name="Marty A.J."/>
            <person name="Carmen J.C."/>
            <person name="Chen Z."/>
            <person name="Ding L."/>
            <person name="Gujja S."/>
            <person name="Magrini V."/>
            <person name="Misas E."/>
            <person name="Mitreva M."/>
            <person name="Priest M."/>
            <person name="Saif S."/>
            <person name="Whiston E.A."/>
            <person name="Young S."/>
            <person name="Zeng Q."/>
            <person name="Goldman W.E."/>
            <person name="Mardis E.R."/>
            <person name="Taylor J.W."/>
            <person name="McEwen J.G."/>
            <person name="Clay O.K."/>
            <person name="Klein B.S."/>
            <person name="Cuomo C.A."/>
        </authorList>
    </citation>
    <scope>NUCLEOTIDE SEQUENCE [LARGE SCALE GENOMIC DNA]</scope>
    <source>
        <strain evidence="6">UAMH 139</strain>
    </source>
</reference>
<feature type="signal peptide" evidence="2">
    <location>
        <begin position="1"/>
        <end position="18"/>
    </location>
</feature>
<dbReference type="OrthoDB" id="2432613at2759"/>
<keyword evidence="6" id="KW-1185">Reference proteome</keyword>
<dbReference type="InterPro" id="IPR018466">
    <property type="entry name" value="Kre9/Knh1-like_N"/>
</dbReference>
<proteinExistence type="predicted"/>
<evidence type="ECO:0000313" key="6">
    <source>
        <dbReference type="Proteomes" id="UP000053573"/>
    </source>
</evidence>
<dbReference type="AlphaFoldDB" id="A0A0H1BF89"/>
<dbReference type="InterPro" id="IPR008659">
    <property type="entry name" value="Kre9/Knh1_C"/>
</dbReference>
<dbReference type="Pfam" id="PF05390">
    <property type="entry name" value="Kre9_KNH1_C"/>
    <property type="match status" value="1"/>
</dbReference>
<dbReference type="GO" id="GO:0005576">
    <property type="term" value="C:extracellular region"/>
    <property type="evidence" value="ECO:0007669"/>
    <property type="project" value="TreeGrafter"/>
</dbReference>